<organism evidence="1">
    <name type="scientific">marine sediment metagenome</name>
    <dbReference type="NCBI Taxonomy" id="412755"/>
    <lineage>
        <taxon>unclassified sequences</taxon>
        <taxon>metagenomes</taxon>
        <taxon>ecological metagenomes</taxon>
    </lineage>
</organism>
<gene>
    <name evidence="1" type="ORF">LCGC14_0938710</name>
</gene>
<accession>A0A0F9RS21</accession>
<reference evidence="1" key="1">
    <citation type="journal article" date="2015" name="Nature">
        <title>Complex archaea that bridge the gap between prokaryotes and eukaryotes.</title>
        <authorList>
            <person name="Spang A."/>
            <person name="Saw J.H."/>
            <person name="Jorgensen S.L."/>
            <person name="Zaremba-Niedzwiedzka K."/>
            <person name="Martijn J."/>
            <person name="Lind A.E."/>
            <person name="van Eijk R."/>
            <person name="Schleper C."/>
            <person name="Guy L."/>
            <person name="Ettema T.J."/>
        </authorList>
    </citation>
    <scope>NUCLEOTIDE SEQUENCE</scope>
</reference>
<name>A0A0F9RS21_9ZZZZ</name>
<comment type="caution">
    <text evidence="1">The sequence shown here is derived from an EMBL/GenBank/DDBJ whole genome shotgun (WGS) entry which is preliminary data.</text>
</comment>
<protein>
    <submittedName>
        <fullName evidence="1">Uncharacterized protein</fullName>
    </submittedName>
</protein>
<proteinExistence type="predicted"/>
<sequence>MSNAEESCALCGDRHKDAASALVHKLVAHGPLVGASPRKRKRVRALLPKFGNSLERAGFCEVDAHIAMRILAEELRNAGLA</sequence>
<evidence type="ECO:0000313" key="1">
    <source>
        <dbReference type="EMBL" id="KKN20128.1"/>
    </source>
</evidence>
<dbReference type="AlphaFoldDB" id="A0A0F9RS21"/>
<dbReference type="EMBL" id="LAZR01003270">
    <property type="protein sequence ID" value="KKN20128.1"/>
    <property type="molecule type" value="Genomic_DNA"/>
</dbReference>